<gene>
    <name evidence="1" type="ORF">HPB48_011437</name>
</gene>
<dbReference type="OrthoDB" id="10023262at2759"/>
<comment type="caution">
    <text evidence="1">The sequence shown here is derived from an EMBL/GenBank/DDBJ whole genome shotgun (WGS) entry which is preliminary data.</text>
</comment>
<name>A0A9J6GK83_HAELO</name>
<dbReference type="VEuPathDB" id="VectorBase:HLOH_054541"/>
<accession>A0A9J6GK83</accession>
<dbReference type="OMA" id="INCEYHK"/>
<sequence>MKSGRGNGSHETPQSLVTSPFTKCKNSLEVFENHAKTEYHSDATIAAHSFLEVAHENMDNIRLQQNKQVKIDSAKNKTMLHTVIETVLFCGRQEFTLSGDRDSG</sequence>
<organism evidence="1 2">
    <name type="scientific">Haemaphysalis longicornis</name>
    <name type="common">Bush tick</name>
    <dbReference type="NCBI Taxonomy" id="44386"/>
    <lineage>
        <taxon>Eukaryota</taxon>
        <taxon>Metazoa</taxon>
        <taxon>Ecdysozoa</taxon>
        <taxon>Arthropoda</taxon>
        <taxon>Chelicerata</taxon>
        <taxon>Arachnida</taxon>
        <taxon>Acari</taxon>
        <taxon>Parasitiformes</taxon>
        <taxon>Ixodida</taxon>
        <taxon>Ixodoidea</taxon>
        <taxon>Ixodidae</taxon>
        <taxon>Haemaphysalinae</taxon>
        <taxon>Haemaphysalis</taxon>
    </lineage>
</organism>
<keyword evidence="2" id="KW-1185">Reference proteome</keyword>
<evidence type="ECO:0000313" key="2">
    <source>
        <dbReference type="Proteomes" id="UP000821853"/>
    </source>
</evidence>
<reference evidence="1 2" key="1">
    <citation type="journal article" date="2020" name="Cell">
        <title>Large-Scale Comparative Analyses of Tick Genomes Elucidate Their Genetic Diversity and Vector Capacities.</title>
        <authorList>
            <consortium name="Tick Genome and Microbiome Consortium (TIGMIC)"/>
            <person name="Jia N."/>
            <person name="Wang J."/>
            <person name="Shi W."/>
            <person name="Du L."/>
            <person name="Sun Y."/>
            <person name="Zhan W."/>
            <person name="Jiang J.F."/>
            <person name="Wang Q."/>
            <person name="Zhang B."/>
            <person name="Ji P."/>
            <person name="Bell-Sakyi L."/>
            <person name="Cui X.M."/>
            <person name="Yuan T.T."/>
            <person name="Jiang B.G."/>
            <person name="Yang W.F."/>
            <person name="Lam T.T."/>
            <person name="Chang Q.C."/>
            <person name="Ding S.J."/>
            <person name="Wang X.J."/>
            <person name="Zhu J.G."/>
            <person name="Ruan X.D."/>
            <person name="Zhao L."/>
            <person name="Wei J.T."/>
            <person name="Ye R.Z."/>
            <person name="Que T.C."/>
            <person name="Du C.H."/>
            <person name="Zhou Y.H."/>
            <person name="Cheng J.X."/>
            <person name="Dai P.F."/>
            <person name="Guo W.B."/>
            <person name="Han X.H."/>
            <person name="Huang E.J."/>
            <person name="Li L.F."/>
            <person name="Wei W."/>
            <person name="Gao Y.C."/>
            <person name="Liu J.Z."/>
            <person name="Shao H.Z."/>
            <person name="Wang X."/>
            <person name="Wang C.C."/>
            <person name="Yang T.C."/>
            <person name="Huo Q.B."/>
            <person name="Li W."/>
            <person name="Chen H.Y."/>
            <person name="Chen S.E."/>
            <person name="Zhou L.G."/>
            <person name="Ni X.B."/>
            <person name="Tian J.H."/>
            <person name="Sheng Y."/>
            <person name="Liu T."/>
            <person name="Pan Y.S."/>
            <person name="Xia L.Y."/>
            <person name="Li J."/>
            <person name="Zhao F."/>
            <person name="Cao W.C."/>
        </authorList>
    </citation>
    <scope>NUCLEOTIDE SEQUENCE [LARGE SCALE GENOMIC DNA]</scope>
    <source>
        <strain evidence="1">HaeL-2018</strain>
    </source>
</reference>
<proteinExistence type="predicted"/>
<dbReference type="Proteomes" id="UP000821853">
    <property type="component" value="Chromosome 5"/>
</dbReference>
<dbReference type="AlphaFoldDB" id="A0A9J6GK83"/>
<evidence type="ECO:0000313" key="1">
    <source>
        <dbReference type="EMBL" id="KAH9375257.1"/>
    </source>
</evidence>
<dbReference type="EMBL" id="JABSTR010000007">
    <property type="protein sequence ID" value="KAH9375257.1"/>
    <property type="molecule type" value="Genomic_DNA"/>
</dbReference>
<protein>
    <submittedName>
        <fullName evidence="1">Uncharacterized protein</fullName>
    </submittedName>
</protein>